<keyword evidence="2" id="KW-1185">Reference proteome</keyword>
<name>A0A366GZQ4_9BURK</name>
<accession>A0A366GZQ4</accession>
<dbReference type="RefSeq" id="WP_147251666.1">
    <property type="nucleotide sequence ID" value="NZ_JACCEU010000023.1"/>
</dbReference>
<organism evidence="1 2">
    <name type="scientific">Eoetvoesiella caeni</name>
    <dbReference type="NCBI Taxonomy" id="645616"/>
    <lineage>
        <taxon>Bacteria</taxon>
        <taxon>Pseudomonadati</taxon>
        <taxon>Pseudomonadota</taxon>
        <taxon>Betaproteobacteria</taxon>
        <taxon>Burkholderiales</taxon>
        <taxon>Alcaligenaceae</taxon>
        <taxon>Eoetvoesiella</taxon>
    </lineage>
</organism>
<protein>
    <submittedName>
        <fullName evidence="1">Uncharacterized protein</fullName>
    </submittedName>
</protein>
<dbReference type="EMBL" id="QNRQ01000026">
    <property type="protein sequence ID" value="RBP33629.1"/>
    <property type="molecule type" value="Genomic_DNA"/>
</dbReference>
<proteinExistence type="predicted"/>
<gene>
    <name evidence="1" type="ORF">DFR37_12620</name>
</gene>
<comment type="caution">
    <text evidence="1">The sequence shown here is derived from an EMBL/GenBank/DDBJ whole genome shotgun (WGS) entry which is preliminary data.</text>
</comment>
<reference evidence="1 2" key="1">
    <citation type="submission" date="2018-06" db="EMBL/GenBank/DDBJ databases">
        <title>Genomic Encyclopedia of Type Strains, Phase IV (KMG-IV): sequencing the most valuable type-strain genomes for metagenomic binning, comparative biology and taxonomic classification.</title>
        <authorList>
            <person name="Goeker M."/>
        </authorList>
    </citation>
    <scope>NUCLEOTIDE SEQUENCE [LARGE SCALE GENOMIC DNA]</scope>
    <source>
        <strain evidence="1 2">DSM 25520</strain>
    </source>
</reference>
<evidence type="ECO:0000313" key="1">
    <source>
        <dbReference type="EMBL" id="RBP33629.1"/>
    </source>
</evidence>
<dbReference type="AlphaFoldDB" id="A0A366GZQ4"/>
<evidence type="ECO:0000313" key="2">
    <source>
        <dbReference type="Proteomes" id="UP000253628"/>
    </source>
</evidence>
<sequence length="59" mass="6280">MGNNKTQSADNTHKWALAGEIVTSSKRANKILAMAIAQGTTYLVPQARNVAIKLRAAGK</sequence>
<dbReference type="Proteomes" id="UP000253628">
    <property type="component" value="Unassembled WGS sequence"/>
</dbReference>